<organism evidence="1 2">
    <name type="scientific">Trifolium pratense</name>
    <name type="common">Red clover</name>
    <dbReference type="NCBI Taxonomy" id="57577"/>
    <lineage>
        <taxon>Eukaryota</taxon>
        <taxon>Viridiplantae</taxon>
        <taxon>Streptophyta</taxon>
        <taxon>Embryophyta</taxon>
        <taxon>Tracheophyta</taxon>
        <taxon>Spermatophyta</taxon>
        <taxon>Magnoliopsida</taxon>
        <taxon>eudicotyledons</taxon>
        <taxon>Gunneridae</taxon>
        <taxon>Pentapetalae</taxon>
        <taxon>rosids</taxon>
        <taxon>fabids</taxon>
        <taxon>Fabales</taxon>
        <taxon>Fabaceae</taxon>
        <taxon>Papilionoideae</taxon>
        <taxon>50 kb inversion clade</taxon>
        <taxon>NPAAA clade</taxon>
        <taxon>Hologalegina</taxon>
        <taxon>IRL clade</taxon>
        <taxon>Trifolieae</taxon>
        <taxon>Trifolium</taxon>
    </lineage>
</organism>
<dbReference type="EMBL" id="ASHM01117671">
    <property type="protein sequence ID" value="PNX70995.1"/>
    <property type="molecule type" value="Genomic_DNA"/>
</dbReference>
<comment type="caution">
    <text evidence="1">The sequence shown here is derived from an EMBL/GenBank/DDBJ whole genome shotgun (WGS) entry which is preliminary data.</text>
</comment>
<feature type="non-terminal residue" evidence="1">
    <location>
        <position position="1"/>
    </location>
</feature>
<name>A0A2K3KXI7_TRIPR</name>
<evidence type="ECO:0000313" key="1">
    <source>
        <dbReference type="EMBL" id="PNX70995.1"/>
    </source>
</evidence>
<dbReference type="Proteomes" id="UP000236291">
    <property type="component" value="Unassembled WGS sequence"/>
</dbReference>
<accession>A0A2K3KXI7</accession>
<dbReference type="AlphaFoldDB" id="A0A2K3KXI7"/>
<proteinExistence type="predicted"/>
<reference evidence="1 2" key="1">
    <citation type="journal article" date="2014" name="Am. J. Bot.">
        <title>Genome assembly and annotation for red clover (Trifolium pratense; Fabaceae).</title>
        <authorList>
            <person name="Istvanek J."/>
            <person name="Jaros M."/>
            <person name="Krenek A."/>
            <person name="Repkova J."/>
        </authorList>
    </citation>
    <scope>NUCLEOTIDE SEQUENCE [LARGE SCALE GENOMIC DNA]</scope>
    <source>
        <strain evidence="2">cv. Tatra</strain>
        <tissue evidence="1">Young leaves</tissue>
    </source>
</reference>
<gene>
    <name evidence="1" type="ORF">L195_g057951</name>
</gene>
<evidence type="ECO:0000313" key="2">
    <source>
        <dbReference type="Proteomes" id="UP000236291"/>
    </source>
</evidence>
<sequence>SYKLQHVYYEAKKVVIAFAKFEFNRSDGITFFFVALDFVSCDALVDKSFVTPYEVS</sequence>
<reference evidence="1 2" key="2">
    <citation type="journal article" date="2017" name="Front. Plant Sci.">
        <title>Gene Classification and Mining of Molecular Markers Useful in Red Clover (Trifolium pratense) Breeding.</title>
        <authorList>
            <person name="Istvanek J."/>
            <person name="Dluhosova J."/>
            <person name="Dluhos P."/>
            <person name="Patkova L."/>
            <person name="Nedelnik J."/>
            <person name="Repkova J."/>
        </authorList>
    </citation>
    <scope>NUCLEOTIDE SEQUENCE [LARGE SCALE GENOMIC DNA]</scope>
    <source>
        <strain evidence="2">cv. Tatra</strain>
        <tissue evidence="1">Young leaves</tissue>
    </source>
</reference>
<protein>
    <submittedName>
        <fullName evidence="1">Uncharacterized protein</fullName>
    </submittedName>
</protein>